<dbReference type="CDD" id="cd00130">
    <property type="entry name" value="PAS"/>
    <property type="match status" value="1"/>
</dbReference>
<dbReference type="GO" id="GO:0030295">
    <property type="term" value="F:protein kinase activator activity"/>
    <property type="evidence" value="ECO:0007669"/>
    <property type="project" value="TreeGrafter"/>
</dbReference>
<dbReference type="SUPFAM" id="SSF55785">
    <property type="entry name" value="PYP-like sensor domain (PAS domain)"/>
    <property type="match status" value="1"/>
</dbReference>
<dbReference type="PANTHER" id="PTHR42878:SF15">
    <property type="entry name" value="BACTERIOPHYTOCHROME"/>
    <property type="match status" value="1"/>
</dbReference>
<dbReference type="SMART" id="SM00091">
    <property type="entry name" value="PAS"/>
    <property type="match status" value="1"/>
</dbReference>
<dbReference type="SMART" id="SM00387">
    <property type="entry name" value="HATPase_c"/>
    <property type="match status" value="1"/>
</dbReference>
<dbReference type="Pfam" id="PF00989">
    <property type="entry name" value="PAS"/>
    <property type="match status" value="1"/>
</dbReference>
<keyword evidence="3" id="KW-0808">Transferase</keyword>
<dbReference type="GO" id="GO:0006355">
    <property type="term" value="P:regulation of DNA-templated transcription"/>
    <property type="evidence" value="ECO:0007669"/>
    <property type="project" value="InterPro"/>
</dbReference>
<dbReference type="AlphaFoldDB" id="A0A3B0ZBP5"/>
<proteinExistence type="predicted"/>
<dbReference type="PROSITE" id="PS50112">
    <property type="entry name" value="PAS"/>
    <property type="match status" value="1"/>
</dbReference>
<feature type="transmembrane region" description="Helical" evidence="9">
    <location>
        <begin position="27"/>
        <end position="47"/>
    </location>
</feature>
<dbReference type="InterPro" id="IPR013767">
    <property type="entry name" value="PAS_fold"/>
</dbReference>
<dbReference type="InterPro" id="IPR035965">
    <property type="entry name" value="PAS-like_dom_sf"/>
</dbReference>
<dbReference type="NCBIfam" id="TIGR00229">
    <property type="entry name" value="sensory_box"/>
    <property type="match status" value="1"/>
</dbReference>
<dbReference type="Pfam" id="PF02518">
    <property type="entry name" value="HATPase_c"/>
    <property type="match status" value="1"/>
</dbReference>
<dbReference type="FunFam" id="3.30.450.20:FF:000060">
    <property type="entry name" value="Sensor protein FixL"/>
    <property type="match status" value="1"/>
</dbReference>
<dbReference type="InterPro" id="IPR036890">
    <property type="entry name" value="HATPase_C_sf"/>
</dbReference>
<evidence type="ECO:0000313" key="12">
    <source>
        <dbReference type="EMBL" id="VAW84942.1"/>
    </source>
</evidence>
<sequence>MPGRYPNGSFTQSDSRMNTIVSNPPRTWHYLIAIAIPAMVMIIALGINNIRDYQQLKNTQTELSGLSHLTPLFDLSMTLQKIRGITQLQRHGEGNLNSEIAQLKTQLSNQINTLKSSPRSIELGIDEDLKQLDLQKKYTLDASEINTPQEIFLSHSALVNHSLDIIKKSAENSMLAFDDDPNIYFLTKLIIYQISDLTESLGRVRGIGGGFILNERLGNSRQFIQELHTLKNNLNIAHRSTMRAVDTVAEDEDEDEKRIIHLMKLLFQTGDKFITKSEKLLNGEKLQITAQSYFSEGSRAIEQSMLLYADSEKLLNKRLQTRLSTIQESIYLTVGGELTAILTMAFFIILFYRKNTTAFKELQNSIDSLYDSEAKNRAIINHAVDGIITINQRGIILSANSAAEKLFGYSIPEMVGNNLDMLMPEPHQSSHDSYLNRYLGTGKRKIIGIGRETEGMRKNGTLFPVELSVSEAPHKGERIFTGTIHDISAHKSIELELMQYKNHLEFLVEDRTTELNTLHDELKQFIHIASHDLMTQIPVIKENSEKIASLFRNKNRPPDNITQPAIEETTTRVDTIIQASNQLEWEIEALVKLSHAGLQKLQPEMVDMEIIAHNLKKLAEPELKDKKARINIGSLPVISTDRKAVEQIISNLLDNAIKHLLPDRPGIIEINAENHDDCCFFYIRDNGKGLAEDEIPQVFNPFQGKNKETLTHNSIGLAYSMYLTRRLGGSLNCQSTPGEGSLFSVSLPIRNKKALEASTHNNQGSHDNKHDKQAIAS</sequence>
<protein>
    <recommendedName>
        <fullName evidence="2">histidine kinase</fullName>
        <ecNumber evidence="2">2.7.13.3</ecNumber>
    </recommendedName>
</protein>
<dbReference type="GO" id="GO:0000156">
    <property type="term" value="F:phosphorelay response regulator activity"/>
    <property type="evidence" value="ECO:0007669"/>
    <property type="project" value="TreeGrafter"/>
</dbReference>
<dbReference type="InterPro" id="IPR004358">
    <property type="entry name" value="Sig_transdc_His_kin-like_C"/>
</dbReference>
<evidence type="ECO:0000256" key="3">
    <source>
        <dbReference type="ARBA" id="ARBA00022679"/>
    </source>
</evidence>
<evidence type="ECO:0000259" key="10">
    <source>
        <dbReference type="PROSITE" id="PS50109"/>
    </source>
</evidence>
<evidence type="ECO:0000256" key="9">
    <source>
        <dbReference type="SAM" id="Phobius"/>
    </source>
</evidence>
<dbReference type="EC" id="2.7.13.3" evidence="2"/>
<dbReference type="GO" id="GO:0005524">
    <property type="term" value="F:ATP binding"/>
    <property type="evidence" value="ECO:0007669"/>
    <property type="project" value="UniProtKB-KW"/>
</dbReference>
<dbReference type="SUPFAM" id="SSF55874">
    <property type="entry name" value="ATPase domain of HSP90 chaperone/DNA topoisomerase II/histidine kinase"/>
    <property type="match status" value="1"/>
</dbReference>
<keyword evidence="9" id="KW-0812">Transmembrane</keyword>
<dbReference type="Gene3D" id="3.30.450.20">
    <property type="entry name" value="PAS domain"/>
    <property type="match status" value="1"/>
</dbReference>
<feature type="domain" description="PAS" evidence="11">
    <location>
        <begin position="372"/>
        <end position="442"/>
    </location>
</feature>
<feature type="domain" description="Histidine kinase" evidence="10">
    <location>
        <begin position="528"/>
        <end position="751"/>
    </location>
</feature>
<evidence type="ECO:0000256" key="7">
    <source>
        <dbReference type="ARBA" id="ARBA00023136"/>
    </source>
</evidence>
<accession>A0A3B0ZBP5</accession>
<keyword evidence="9" id="KW-1133">Transmembrane helix</keyword>
<evidence type="ECO:0000259" key="11">
    <source>
        <dbReference type="PROSITE" id="PS50112"/>
    </source>
</evidence>
<dbReference type="PRINTS" id="PR00344">
    <property type="entry name" value="BCTRLSENSOR"/>
</dbReference>
<dbReference type="InterPro" id="IPR003594">
    <property type="entry name" value="HATPase_dom"/>
</dbReference>
<evidence type="ECO:0000256" key="8">
    <source>
        <dbReference type="SAM" id="MobiDB-lite"/>
    </source>
</evidence>
<dbReference type="Gene3D" id="3.30.565.10">
    <property type="entry name" value="Histidine kinase-like ATPase, C-terminal domain"/>
    <property type="match status" value="1"/>
</dbReference>
<keyword evidence="7 9" id="KW-0472">Membrane</keyword>
<gene>
    <name evidence="12" type="ORF">MNBD_GAMMA17-2140</name>
</gene>
<feature type="transmembrane region" description="Helical" evidence="9">
    <location>
        <begin position="330"/>
        <end position="352"/>
    </location>
</feature>
<organism evidence="12">
    <name type="scientific">hydrothermal vent metagenome</name>
    <dbReference type="NCBI Taxonomy" id="652676"/>
    <lineage>
        <taxon>unclassified sequences</taxon>
        <taxon>metagenomes</taxon>
        <taxon>ecological metagenomes</taxon>
    </lineage>
</organism>
<keyword evidence="4" id="KW-0547">Nucleotide-binding</keyword>
<evidence type="ECO:0000256" key="2">
    <source>
        <dbReference type="ARBA" id="ARBA00012438"/>
    </source>
</evidence>
<dbReference type="EMBL" id="UOFQ01000011">
    <property type="protein sequence ID" value="VAW84942.1"/>
    <property type="molecule type" value="Genomic_DNA"/>
</dbReference>
<keyword evidence="6" id="KW-0067">ATP-binding</keyword>
<dbReference type="GO" id="GO:0016020">
    <property type="term" value="C:membrane"/>
    <property type="evidence" value="ECO:0007669"/>
    <property type="project" value="UniProtKB-SubCell"/>
</dbReference>
<name>A0A3B0ZBP5_9ZZZZ</name>
<evidence type="ECO:0000256" key="1">
    <source>
        <dbReference type="ARBA" id="ARBA00000085"/>
    </source>
</evidence>
<evidence type="ECO:0000256" key="4">
    <source>
        <dbReference type="ARBA" id="ARBA00022741"/>
    </source>
</evidence>
<keyword evidence="5" id="KW-0418">Kinase</keyword>
<evidence type="ECO:0000256" key="5">
    <source>
        <dbReference type="ARBA" id="ARBA00022777"/>
    </source>
</evidence>
<dbReference type="InterPro" id="IPR005467">
    <property type="entry name" value="His_kinase_dom"/>
</dbReference>
<evidence type="ECO:0000256" key="6">
    <source>
        <dbReference type="ARBA" id="ARBA00022840"/>
    </source>
</evidence>
<comment type="catalytic activity">
    <reaction evidence="1">
        <text>ATP + protein L-histidine = ADP + protein N-phospho-L-histidine.</text>
        <dbReference type="EC" id="2.7.13.3"/>
    </reaction>
</comment>
<dbReference type="PROSITE" id="PS50109">
    <property type="entry name" value="HIS_KIN"/>
    <property type="match status" value="1"/>
</dbReference>
<dbReference type="InterPro" id="IPR000014">
    <property type="entry name" value="PAS"/>
</dbReference>
<dbReference type="InterPro" id="IPR050351">
    <property type="entry name" value="BphY/WalK/GraS-like"/>
</dbReference>
<reference evidence="12" key="1">
    <citation type="submission" date="2018-06" db="EMBL/GenBank/DDBJ databases">
        <authorList>
            <person name="Zhirakovskaya E."/>
        </authorList>
    </citation>
    <scope>NUCLEOTIDE SEQUENCE</scope>
</reference>
<dbReference type="PANTHER" id="PTHR42878">
    <property type="entry name" value="TWO-COMPONENT HISTIDINE KINASE"/>
    <property type="match status" value="1"/>
</dbReference>
<dbReference type="GO" id="GO:0007234">
    <property type="term" value="P:osmosensory signaling via phosphorelay pathway"/>
    <property type="evidence" value="ECO:0007669"/>
    <property type="project" value="TreeGrafter"/>
</dbReference>
<dbReference type="GO" id="GO:0004673">
    <property type="term" value="F:protein histidine kinase activity"/>
    <property type="evidence" value="ECO:0007669"/>
    <property type="project" value="UniProtKB-EC"/>
</dbReference>
<feature type="compositionally biased region" description="Basic and acidic residues" evidence="8">
    <location>
        <begin position="766"/>
        <end position="777"/>
    </location>
</feature>
<feature type="region of interest" description="Disordered" evidence="8">
    <location>
        <begin position="757"/>
        <end position="777"/>
    </location>
</feature>